<proteinExistence type="predicted"/>
<keyword evidence="2" id="KW-1003">Cell membrane</keyword>
<feature type="transmembrane region" description="Helical" evidence="7">
    <location>
        <begin position="145"/>
        <end position="166"/>
    </location>
</feature>
<comment type="subcellular location">
    <subcellularLocation>
        <location evidence="1">Cell inner membrane</location>
    </subcellularLocation>
</comment>
<keyword evidence="9" id="KW-1185">Reference proteome</keyword>
<dbReference type="PANTHER" id="PTHR30462">
    <property type="entry name" value="INTERMEMBRANE TRANSPORT PROTEIN PQIB-RELATED"/>
    <property type="match status" value="1"/>
</dbReference>
<gene>
    <name evidence="8" type="ORF">GCM10010971_05170</name>
</gene>
<evidence type="ECO:0000256" key="1">
    <source>
        <dbReference type="ARBA" id="ARBA00004533"/>
    </source>
</evidence>
<keyword evidence="6 7" id="KW-0472">Membrane</keyword>
<evidence type="ECO:0000256" key="2">
    <source>
        <dbReference type="ARBA" id="ARBA00022475"/>
    </source>
</evidence>
<name>A0ABQ2PH69_9NEIS</name>
<dbReference type="InterPro" id="IPR007498">
    <property type="entry name" value="PqiA-like"/>
</dbReference>
<evidence type="ECO:0000256" key="6">
    <source>
        <dbReference type="ARBA" id="ARBA00023136"/>
    </source>
</evidence>
<protein>
    <submittedName>
        <fullName evidence="8">Paraquat-inducible protein</fullName>
    </submittedName>
</protein>
<dbReference type="PANTHER" id="PTHR30462:SF3">
    <property type="entry name" value="INTERMEMBRANE TRANSPORT PROTEIN PQIA"/>
    <property type="match status" value="1"/>
</dbReference>
<dbReference type="EMBL" id="BMLY01000001">
    <property type="protein sequence ID" value="GGP24698.1"/>
    <property type="molecule type" value="Genomic_DNA"/>
</dbReference>
<accession>A0ABQ2PH69</accession>
<dbReference type="Pfam" id="PF04403">
    <property type="entry name" value="PqiA"/>
    <property type="match status" value="1"/>
</dbReference>
<organism evidence="8 9">
    <name type="scientific">Silvimonas amylolytica</name>
    <dbReference type="NCBI Taxonomy" id="449663"/>
    <lineage>
        <taxon>Bacteria</taxon>
        <taxon>Pseudomonadati</taxon>
        <taxon>Pseudomonadota</taxon>
        <taxon>Betaproteobacteria</taxon>
        <taxon>Neisseriales</taxon>
        <taxon>Chitinibacteraceae</taxon>
        <taxon>Silvimonas</taxon>
    </lineage>
</organism>
<feature type="transmembrane region" description="Helical" evidence="7">
    <location>
        <begin position="172"/>
        <end position="192"/>
    </location>
</feature>
<sequence>MSPRPVSAAEAGLLNCHSCGLLSKNVPDANDRCPRCGAHLHMRKPDSLARTWALLIAAFLLYIPANILPVMHTASIIYEEDDTIMSGVVYLWTSGSWPLAILVFCASVTVPLAKLIALSTLAWTAQHKSTWRQQERTRLYRLVELVGRWSMLDIFVVTLMVGLVHFQSLATISAGPGAVAFASVVVLTMFAAMSFDPRLIWDPEQKQDD</sequence>
<keyword evidence="4 7" id="KW-0812">Transmembrane</keyword>
<evidence type="ECO:0000313" key="8">
    <source>
        <dbReference type="EMBL" id="GGP24698.1"/>
    </source>
</evidence>
<feature type="transmembrane region" description="Helical" evidence="7">
    <location>
        <begin position="52"/>
        <end position="77"/>
    </location>
</feature>
<dbReference type="Proteomes" id="UP000621859">
    <property type="component" value="Unassembled WGS sequence"/>
</dbReference>
<evidence type="ECO:0000313" key="9">
    <source>
        <dbReference type="Proteomes" id="UP000621859"/>
    </source>
</evidence>
<dbReference type="InterPro" id="IPR051800">
    <property type="entry name" value="PqiA-PqiB_transport"/>
</dbReference>
<evidence type="ECO:0000256" key="4">
    <source>
        <dbReference type="ARBA" id="ARBA00022692"/>
    </source>
</evidence>
<evidence type="ECO:0000256" key="5">
    <source>
        <dbReference type="ARBA" id="ARBA00022989"/>
    </source>
</evidence>
<comment type="caution">
    <text evidence="8">The sequence shown here is derived from an EMBL/GenBank/DDBJ whole genome shotgun (WGS) entry which is preliminary data.</text>
</comment>
<feature type="transmembrane region" description="Helical" evidence="7">
    <location>
        <begin position="97"/>
        <end position="124"/>
    </location>
</feature>
<reference evidence="9" key="1">
    <citation type="journal article" date="2019" name="Int. J. Syst. Evol. Microbiol.">
        <title>The Global Catalogue of Microorganisms (GCM) 10K type strain sequencing project: providing services to taxonomists for standard genome sequencing and annotation.</title>
        <authorList>
            <consortium name="The Broad Institute Genomics Platform"/>
            <consortium name="The Broad Institute Genome Sequencing Center for Infectious Disease"/>
            <person name="Wu L."/>
            <person name="Ma J."/>
        </authorList>
    </citation>
    <scope>NUCLEOTIDE SEQUENCE [LARGE SCALE GENOMIC DNA]</scope>
    <source>
        <strain evidence="9">CGMCC 1.8860</strain>
    </source>
</reference>
<evidence type="ECO:0000256" key="7">
    <source>
        <dbReference type="SAM" id="Phobius"/>
    </source>
</evidence>
<keyword evidence="3" id="KW-0997">Cell inner membrane</keyword>
<keyword evidence="5 7" id="KW-1133">Transmembrane helix</keyword>
<evidence type="ECO:0000256" key="3">
    <source>
        <dbReference type="ARBA" id="ARBA00022519"/>
    </source>
</evidence>
<dbReference type="RefSeq" id="WP_188688383.1">
    <property type="nucleotide sequence ID" value="NZ_BMLY01000001.1"/>
</dbReference>